<dbReference type="EMBL" id="BIFR01000001">
    <property type="protein sequence ID" value="GCE14177.1"/>
    <property type="molecule type" value="Genomic_DNA"/>
</dbReference>
<reference evidence="3" key="1">
    <citation type="submission" date="2018-12" db="EMBL/GenBank/DDBJ databases">
        <title>Tengunoibacter tsumagoiensis gen. nov., sp. nov., Dictyobacter kobayashii sp. nov., D. alpinus sp. nov., and D. joshuensis sp. nov. and description of Dictyobacteraceae fam. nov. within the order Ktedonobacterales isolated from Tengu-no-mugimeshi.</title>
        <authorList>
            <person name="Wang C.M."/>
            <person name="Zheng Y."/>
            <person name="Sakai Y."/>
            <person name="Toyoda A."/>
            <person name="Minakuchi Y."/>
            <person name="Abe K."/>
            <person name="Yokota A."/>
            <person name="Yabe S."/>
        </authorList>
    </citation>
    <scope>NUCLEOTIDE SEQUENCE [LARGE SCALE GENOMIC DNA]</scope>
    <source>
        <strain evidence="3">Uno3</strain>
    </source>
</reference>
<evidence type="ECO:0000313" key="3">
    <source>
        <dbReference type="Proteomes" id="UP000287352"/>
    </source>
</evidence>
<name>A0A402A5D7_9CHLR</name>
<proteinExistence type="predicted"/>
<dbReference type="EMBL" id="BIFR01000001">
    <property type="protein sequence ID" value="GCE14231.1"/>
    <property type="molecule type" value="Genomic_DNA"/>
</dbReference>
<keyword evidence="3" id="KW-1185">Reference proteome</keyword>
<organism evidence="2 3">
    <name type="scientific">Tengunoibacter tsumagoiensis</name>
    <dbReference type="NCBI Taxonomy" id="2014871"/>
    <lineage>
        <taxon>Bacteria</taxon>
        <taxon>Bacillati</taxon>
        <taxon>Chloroflexota</taxon>
        <taxon>Ktedonobacteria</taxon>
        <taxon>Ktedonobacterales</taxon>
        <taxon>Dictyobacteraceae</taxon>
        <taxon>Tengunoibacter</taxon>
    </lineage>
</organism>
<protein>
    <submittedName>
        <fullName evidence="2">Uncharacterized protein</fullName>
    </submittedName>
</protein>
<comment type="caution">
    <text evidence="2">The sequence shown here is derived from an EMBL/GenBank/DDBJ whole genome shotgun (WGS) entry which is preliminary data.</text>
</comment>
<dbReference type="AlphaFoldDB" id="A0A402A5D7"/>
<evidence type="ECO:0000313" key="2">
    <source>
        <dbReference type="EMBL" id="GCE14231.1"/>
    </source>
</evidence>
<accession>A0A402A5D7</accession>
<dbReference type="Proteomes" id="UP000287352">
    <property type="component" value="Unassembled WGS sequence"/>
</dbReference>
<sequence>MNHNQSEVARIRAQIEAELSGAKQGLEGFAETAKHRFITERMAAGCNEIAEVVGAQEARRIVCEIMEKIG</sequence>
<evidence type="ECO:0000313" key="1">
    <source>
        <dbReference type="EMBL" id="GCE14177.1"/>
    </source>
</evidence>
<dbReference type="RefSeq" id="WP_126581646.1">
    <property type="nucleotide sequence ID" value="NZ_BIFR01000001.1"/>
</dbReference>
<reference evidence="2" key="2">
    <citation type="journal article" date="2019" name="Int. J. Syst. Evol. Microbiol.">
        <title>Tengunoibacter tsumagoiensis gen. nov., sp. nov., Dictyobacter kobayashii sp. nov., Dictyobacter alpinus sp. nov., and description of Dictyobacteraceae fam. nov. within the order Ktedonobacterales isolated from Tengu-no-mugimeshi, a soil-like granular mass of micro-organisms, and emended descriptions of the genera Ktedonobacter and Dictyobacter.</title>
        <authorList>
            <person name="Wang C."/>
            <person name="Zheng Y."/>
            <person name="Sakai Y."/>
            <person name="Toyoda A."/>
            <person name="Minakuchi Y."/>
            <person name="Abe K."/>
            <person name="Yokota A."/>
            <person name="Yabe S."/>
        </authorList>
    </citation>
    <scope>NUCLEOTIDE SEQUENCE</scope>
    <source>
        <strain evidence="2">Uno3</strain>
    </source>
</reference>
<gene>
    <name evidence="1" type="ORF">KTT_40360</name>
    <name evidence="2" type="ORF">KTT_40900</name>
</gene>